<dbReference type="RefSeq" id="WP_188091472.1">
    <property type="nucleotide sequence ID" value="NZ_JACVFC010000005.1"/>
</dbReference>
<dbReference type="InterPro" id="IPR037066">
    <property type="entry name" value="Plug_dom_sf"/>
</dbReference>
<keyword evidence="7" id="KW-1185">Reference proteome</keyword>
<evidence type="ECO:0000256" key="3">
    <source>
        <dbReference type="ARBA" id="ARBA00023237"/>
    </source>
</evidence>
<comment type="subcellular location">
    <subcellularLocation>
        <location evidence="1">Cell outer membrane</location>
    </subcellularLocation>
</comment>
<dbReference type="PANTHER" id="PTHR40980:SF4">
    <property type="entry name" value="TONB-DEPENDENT RECEPTOR-LIKE BETA-BARREL DOMAIN-CONTAINING PROTEIN"/>
    <property type="match status" value="1"/>
</dbReference>
<sequence length="798" mass="88575">MTQKGIWLLFLLCIAVTLQARQQGGSITGQVGDSISRKPLEFATVVLMQAGDRKTVAHALTDGKGDFQFTGIAFGHYQIGITMLGYAPRIVDSLQVDAAHLYHRLSPRYLSPTTQQLSGVTVAGKKPLIELQDEKLIYNVENDIDKDNSSASDIMRKIPMVTVDADGTIKLKGQTNYKVLLNGRATSIITRDPKEALKAYPASIIKKIEIITEPSAKYDAEGIGGIINIITQRQVIGYNGSLYANYNTIGRFSGGGTISARQKKVGVSAYAGGNGDQTKNSSTISRESFIPGNRGLLEQNTDTRRNNKMFYGSLELTYDMDSSNALTIFGNGSLNNMTQRMPQTSFWYDSTNKPIQSATNSSDSYNKGHGFGAGLDFQHKFKQPGHELSVAFNYVNGYGDGYTDNSQHYVPGTDSFYRNNNLFTSRNINVQADYTLPLPHEQRLETGFKGTFLHNESSATQEVRKEGNMVPNPSRDNIFNTQQNILAFYITYRFKIGSKLSIKPGFRLEQTQQTGDFISTHTRIKSDYTSPIPTVNITWQLQQMTSLSLSYSRRLQRPNIFSLNPYVNDNDPYNIFYGNPHLKPSYANSFGLYFNKIMEKVTFNAGADYTFTNDAIQNILTVDSTKGITSTTYDNIGKSSAVGLSASMRFALTKKWNVSINGRGNYSDFSNGSNLHSSGLSGSAYFNTDYNFGHDFRTDAYCYYYSGSPSVQGSSGSNIGYGFTLRKDFLNKKLSASLSADQPFRKQRPMVSDVTDPSFHRVSTYYFPANSYTISVSWRFGKLTTSATRNKSVVDTGM</sequence>
<gene>
    <name evidence="6" type="ORF">ICL07_28555</name>
</gene>
<dbReference type="Gene3D" id="2.60.40.1120">
    <property type="entry name" value="Carboxypeptidase-like, regulatory domain"/>
    <property type="match status" value="1"/>
</dbReference>
<dbReference type="InterPro" id="IPR008969">
    <property type="entry name" value="CarboxyPept-like_regulatory"/>
</dbReference>
<dbReference type="EMBL" id="JACVFC010000005">
    <property type="protein sequence ID" value="MBC9934373.1"/>
    <property type="molecule type" value="Genomic_DNA"/>
</dbReference>
<dbReference type="SUPFAM" id="SSF56935">
    <property type="entry name" value="Porins"/>
    <property type="match status" value="1"/>
</dbReference>
<keyword evidence="4" id="KW-0732">Signal</keyword>
<dbReference type="SUPFAM" id="SSF49464">
    <property type="entry name" value="Carboxypeptidase regulatory domain-like"/>
    <property type="match status" value="1"/>
</dbReference>
<feature type="chain" id="PRO_5046266475" evidence="4">
    <location>
        <begin position="21"/>
        <end position="798"/>
    </location>
</feature>
<feature type="signal peptide" evidence="4">
    <location>
        <begin position="1"/>
        <end position="20"/>
    </location>
</feature>
<dbReference type="PANTHER" id="PTHR40980">
    <property type="entry name" value="PLUG DOMAIN-CONTAINING PROTEIN"/>
    <property type="match status" value="1"/>
</dbReference>
<reference evidence="6 7" key="1">
    <citation type="submission" date="2020-09" db="EMBL/GenBank/DDBJ databases">
        <title>Genome sequences of type strains of Chitinophaga qingshengii and Chitinophaga varians.</title>
        <authorList>
            <person name="Kittiwongwattana C."/>
        </authorList>
    </citation>
    <scope>NUCLEOTIDE SEQUENCE [LARGE SCALE GENOMIC DNA]</scope>
    <source>
        <strain evidence="6 7">JCM 30026</strain>
    </source>
</reference>
<protein>
    <submittedName>
        <fullName evidence="6">TonB-dependent receptor</fullName>
    </submittedName>
</protein>
<dbReference type="Pfam" id="PF13620">
    <property type="entry name" value="CarboxypepD_reg"/>
    <property type="match status" value="1"/>
</dbReference>
<name>A0ABR7TV88_9BACT</name>
<dbReference type="Gene3D" id="2.170.130.10">
    <property type="entry name" value="TonB-dependent receptor, plug domain"/>
    <property type="match status" value="1"/>
</dbReference>
<keyword evidence="2" id="KW-0472">Membrane</keyword>
<dbReference type="InterPro" id="IPR036942">
    <property type="entry name" value="Beta-barrel_TonB_sf"/>
</dbReference>
<keyword evidence="3" id="KW-0998">Cell outer membrane</keyword>
<evidence type="ECO:0000313" key="6">
    <source>
        <dbReference type="EMBL" id="MBC9934373.1"/>
    </source>
</evidence>
<feature type="domain" description="Outer membrane protein beta-barrel" evidence="5">
    <location>
        <begin position="379"/>
        <end position="778"/>
    </location>
</feature>
<evidence type="ECO:0000256" key="2">
    <source>
        <dbReference type="ARBA" id="ARBA00023136"/>
    </source>
</evidence>
<keyword evidence="6" id="KW-0675">Receptor</keyword>
<dbReference type="Proteomes" id="UP000659124">
    <property type="component" value="Unassembled WGS sequence"/>
</dbReference>
<dbReference type="InterPro" id="IPR041700">
    <property type="entry name" value="OMP_b-brl_3"/>
</dbReference>
<accession>A0ABR7TV88</accession>
<evidence type="ECO:0000313" key="7">
    <source>
        <dbReference type="Proteomes" id="UP000659124"/>
    </source>
</evidence>
<organism evidence="6 7">
    <name type="scientific">Chitinophaga qingshengii</name>
    <dbReference type="NCBI Taxonomy" id="1569794"/>
    <lineage>
        <taxon>Bacteria</taxon>
        <taxon>Pseudomonadati</taxon>
        <taxon>Bacteroidota</taxon>
        <taxon>Chitinophagia</taxon>
        <taxon>Chitinophagales</taxon>
        <taxon>Chitinophagaceae</taxon>
        <taxon>Chitinophaga</taxon>
    </lineage>
</organism>
<proteinExistence type="predicted"/>
<dbReference type="Gene3D" id="2.40.170.20">
    <property type="entry name" value="TonB-dependent receptor, beta-barrel domain"/>
    <property type="match status" value="1"/>
</dbReference>
<evidence type="ECO:0000259" key="5">
    <source>
        <dbReference type="Pfam" id="PF14905"/>
    </source>
</evidence>
<dbReference type="Pfam" id="PF14905">
    <property type="entry name" value="OMP_b-brl_3"/>
    <property type="match status" value="1"/>
</dbReference>
<evidence type="ECO:0000256" key="4">
    <source>
        <dbReference type="SAM" id="SignalP"/>
    </source>
</evidence>
<comment type="caution">
    <text evidence="6">The sequence shown here is derived from an EMBL/GenBank/DDBJ whole genome shotgun (WGS) entry which is preliminary data.</text>
</comment>
<evidence type="ECO:0000256" key="1">
    <source>
        <dbReference type="ARBA" id="ARBA00004442"/>
    </source>
</evidence>